<keyword evidence="3 5" id="KW-0456">Lyase</keyword>
<dbReference type="InterPro" id="IPR036052">
    <property type="entry name" value="TrpB-like_PALP_sf"/>
</dbReference>
<organism evidence="5 6">
    <name type="scientific">Pontibacter ummariensis</name>
    <dbReference type="NCBI Taxonomy" id="1610492"/>
    <lineage>
        <taxon>Bacteria</taxon>
        <taxon>Pseudomonadati</taxon>
        <taxon>Bacteroidota</taxon>
        <taxon>Cytophagia</taxon>
        <taxon>Cytophagales</taxon>
        <taxon>Hymenobacteraceae</taxon>
        <taxon>Pontibacter</taxon>
    </lineage>
</organism>
<dbReference type="InterPro" id="IPR050147">
    <property type="entry name" value="Ser/Thr_Dehydratase"/>
</dbReference>
<dbReference type="EMBL" id="FZOQ01000043">
    <property type="protein sequence ID" value="SNT30326.1"/>
    <property type="molecule type" value="Genomic_DNA"/>
</dbReference>
<reference evidence="6" key="1">
    <citation type="submission" date="2017-06" db="EMBL/GenBank/DDBJ databases">
        <authorList>
            <person name="Varghese N."/>
            <person name="Submissions S."/>
        </authorList>
    </citation>
    <scope>NUCLEOTIDE SEQUENCE [LARGE SCALE GENOMIC DNA]</scope>
    <source>
        <strain evidence="6">NKM1</strain>
    </source>
</reference>
<dbReference type="Pfam" id="PF00291">
    <property type="entry name" value="PALP"/>
    <property type="match status" value="1"/>
</dbReference>
<dbReference type="GO" id="GO:0006565">
    <property type="term" value="P:L-serine catabolic process"/>
    <property type="evidence" value="ECO:0007669"/>
    <property type="project" value="TreeGrafter"/>
</dbReference>
<dbReference type="OrthoDB" id="9811476at2"/>
<dbReference type="GO" id="GO:0004794">
    <property type="term" value="F:threonine deaminase activity"/>
    <property type="evidence" value="ECO:0007669"/>
    <property type="project" value="TreeGrafter"/>
</dbReference>
<evidence type="ECO:0000256" key="3">
    <source>
        <dbReference type="ARBA" id="ARBA00023239"/>
    </source>
</evidence>
<dbReference type="Gene3D" id="3.40.50.1100">
    <property type="match status" value="2"/>
</dbReference>
<dbReference type="AlphaFoldDB" id="A0A239LIB1"/>
<name>A0A239LIB1_9BACT</name>
<dbReference type="InterPro" id="IPR000634">
    <property type="entry name" value="Ser/Thr_deHydtase_PyrdxlP-BS"/>
</dbReference>
<keyword evidence="2" id="KW-0663">Pyridoxal phosphate</keyword>
<sequence length="320" mass="34153">MNKATVEQAFRRAQPHLRRTPLKRSQQLSNLIQADVYLKLENEQVSGSFKARGALQVMASLTEEQKSLGVIAPTAGNHGMGLAYAGRAAGVPVHVYLPQGADTSKVNYMLEQGASISYYPDIEAARQAALRAAGEEGLYFVSAYNNPHMIAGAGGVGLEVLEELPDLDLAIVCTRGGGLTAGMGLYLKAKNPGIRLVAVQPENSPTFAEWFRHGRTAEVFLRPSIAEGLSGFIDPATITFPVFMEVVDEVITVTETEMMVAMHWLQKEQNLVAEPSGVAAVAALLAGKVQAPGKKIAATVTGGNVSPERFNLLLKGLLKA</sequence>
<evidence type="ECO:0000259" key="4">
    <source>
        <dbReference type="Pfam" id="PF00291"/>
    </source>
</evidence>
<dbReference type="PANTHER" id="PTHR48078:SF6">
    <property type="entry name" value="L-THREONINE DEHYDRATASE CATABOLIC TDCB"/>
    <property type="match status" value="1"/>
</dbReference>
<keyword evidence="6" id="KW-1185">Reference proteome</keyword>
<dbReference type="GO" id="GO:0003941">
    <property type="term" value="F:L-serine ammonia-lyase activity"/>
    <property type="evidence" value="ECO:0007669"/>
    <property type="project" value="TreeGrafter"/>
</dbReference>
<evidence type="ECO:0000256" key="2">
    <source>
        <dbReference type="ARBA" id="ARBA00022898"/>
    </source>
</evidence>
<dbReference type="SUPFAM" id="SSF53686">
    <property type="entry name" value="Tryptophan synthase beta subunit-like PLP-dependent enzymes"/>
    <property type="match status" value="1"/>
</dbReference>
<feature type="domain" description="Tryptophan synthase beta chain-like PALP" evidence="4">
    <location>
        <begin position="15"/>
        <end position="302"/>
    </location>
</feature>
<comment type="cofactor">
    <cofactor evidence="1">
        <name>pyridoxal 5'-phosphate</name>
        <dbReference type="ChEBI" id="CHEBI:597326"/>
    </cofactor>
</comment>
<dbReference type="InterPro" id="IPR001926">
    <property type="entry name" value="TrpB-like_PALP"/>
</dbReference>
<accession>A0A239LIB1</accession>
<dbReference type="Proteomes" id="UP000198432">
    <property type="component" value="Unassembled WGS sequence"/>
</dbReference>
<proteinExistence type="predicted"/>
<protein>
    <submittedName>
        <fullName evidence="5">L-threonine ammonia-lyase</fullName>
    </submittedName>
</protein>
<dbReference type="GO" id="GO:0009097">
    <property type="term" value="P:isoleucine biosynthetic process"/>
    <property type="evidence" value="ECO:0007669"/>
    <property type="project" value="TreeGrafter"/>
</dbReference>
<dbReference type="GO" id="GO:0030170">
    <property type="term" value="F:pyridoxal phosphate binding"/>
    <property type="evidence" value="ECO:0007669"/>
    <property type="project" value="InterPro"/>
</dbReference>
<gene>
    <name evidence="5" type="ORF">SAMN06296052_1439</name>
</gene>
<dbReference type="RefSeq" id="WP_089321867.1">
    <property type="nucleotide sequence ID" value="NZ_FZOQ01000043.1"/>
</dbReference>
<evidence type="ECO:0000313" key="5">
    <source>
        <dbReference type="EMBL" id="SNT30326.1"/>
    </source>
</evidence>
<dbReference type="GO" id="GO:0006567">
    <property type="term" value="P:L-threonine catabolic process"/>
    <property type="evidence" value="ECO:0007669"/>
    <property type="project" value="TreeGrafter"/>
</dbReference>
<dbReference type="PANTHER" id="PTHR48078">
    <property type="entry name" value="THREONINE DEHYDRATASE, MITOCHONDRIAL-RELATED"/>
    <property type="match status" value="1"/>
</dbReference>
<evidence type="ECO:0000256" key="1">
    <source>
        <dbReference type="ARBA" id="ARBA00001933"/>
    </source>
</evidence>
<dbReference type="PROSITE" id="PS00165">
    <property type="entry name" value="DEHYDRATASE_SER_THR"/>
    <property type="match status" value="1"/>
</dbReference>
<evidence type="ECO:0000313" key="6">
    <source>
        <dbReference type="Proteomes" id="UP000198432"/>
    </source>
</evidence>